<organism evidence="2 3">
    <name type="scientific">Cyprinus carpio</name>
    <name type="common">Common carp</name>
    <dbReference type="NCBI Taxonomy" id="7962"/>
    <lineage>
        <taxon>Eukaryota</taxon>
        <taxon>Metazoa</taxon>
        <taxon>Chordata</taxon>
        <taxon>Craniata</taxon>
        <taxon>Vertebrata</taxon>
        <taxon>Euteleostomi</taxon>
        <taxon>Actinopterygii</taxon>
        <taxon>Neopterygii</taxon>
        <taxon>Teleostei</taxon>
        <taxon>Ostariophysi</taxon>
        <taxon>Cypriniformes</taxon>
        <taxon>Cyprinidae</taxon>
        <taxon>Cyprininae</taxon>
        <taxon>Cyprinus</taxon>
    </lineage>
</organism>
<dbReference type="AlphaFoldDB" id="A0A8C2AWK8"/>
<dbReference type="CDD" id="cd17039">
    <property type="entry name" value="Ubl_ubiquitin_like"/>
    <property type="match status" value="1"/>
</dbReference>
<proteinExistence type="predicted"/>
<dbReference type="SUPFAM" id="SSF54236">
    <property type="entry name" value="Ubiquitin-like"/>
    <property type="match status" value="1"/>
</dbReference>
<reference evidence="2" key="1">
    <citation type="submission" date="2025-08" db="UniProtKB">
        <authorList>
            <consortium name="Ensembl"/>
        </authorList>
    </citation>
    <scope>IDENTIFICATION</scope>
</reference>
<dbReference type="InterPro" id="IPR000626">
    <property type="entry name" value="Ubiquitin-like_dom"/>
</dbReference>
<feature type="domain" description="Ubiquitin-like" evidence="1">
    <location>
        <begin position="3"/>
        <end position="86"/>
    </location>
</feature>
<dbReference type="Proteomes" id="UP000694700">
    <property type="component" value="Unplaced"/>
</dbReference>
<sequence>MAFQVRVRINKNEIKVLSVATSSDEFEEFTIAKLKEKALSLFPGVKDPNRLRVIFGQIELEDDQTFKSCSIQHLSVLVVVLLMPGGRGKV</sequence>
<name>A0A8C2AWK8_CYPCA</name>
<dbReference type="InterPro" id="IPR029071">
    <property type="entry name" value="Ubiquitin-like_domsf"/>
</dbReference>
<dbReference type="Ensembl" id="ENSCCRT00015114604.1">
    <property type="protein sequence ID" value="ENSCCRP00015111103.1"/>
    <property type="gene ID" value="ENSCCRG00015044022.1"/>
</dbReference>
<accession>A0A8C2AWK8</accession>
<dbReference type="Pfam" id="PF00240">
    <property type="entry name" value="ubiquitin"/>
    <property type="match status" value="1"/>
</dbReference>
<evidence type="ECO:0000313" key="3">
    <source>
        <dbReference type="Proteomes" id="UP000694700"/>
    </source>
</evidence>
<dbReference type="PROSITE" id="PS50053">
    <property type="entry name" value="UBIQUITIN_2"/>
    <property type="match status" value="1"/>
</dbReference>
<evidence type="ECO:0000313" key="2">
    <source>
        <dbReference type="Ensembl" id="ENSCCRP00015111103.1"/>
    </source>
</evidence>
<dbReference type="Gene3D" id="3.10.20.90">
    <property type="entry name" value="Phosphatidylinositol 3-kinase Catalytic Subunit, Chain A, domain 1"/>
    <property type="match status" value="1"/>
</dbReference>
<protein>
    <recommendedName>
        <fullName evidence="1">Ubiquitin-like domain-containing protein</fullName>
    </recommendedName>
</protein>
<evidence type="ECO:0000259" key="1">
    <source>
        <dbReference type="PROSITE" id="PS50053"/>
    </source>
</evidence>